<evidence type="ECO:0000313" key="5">
    <source>
        <dbReference type="Proteomes" id="UP001303946"/>
    </source>
</evidence>
<keyword evidence="2" id="KW-0732">Signal</keyword>
<proteinExistence type="predicted"/>
<dbReference type="InterPro" id="IPR003646">
    <property type="entry name" value="SH3-like_bac-type"/>
</dbReference>
<sequence length="252" mass="28635">MKVPRLVRSVACAWMLGAAAVGAVQAADAPRERLTVADPYLEVHTGPGRGYPVFHVVERADWVEIELRRTDWYKVRTSDGKVGWVVRQQLERTLTEAGGQKTFRDVALDDYLKRKLEMGAGYGRFKKEPMLKLWMGYRVSDTLSLEGSIGQVQGVFSGTDLWHFNLNVEPWSDKRWSPYFGIGMGKFKNIPNQSLVGAQLTNVNLANGTIGLRYYLTERFVVRTDYTFYTAFLADTRYGEYRSVTAGLSFFF</sequence>
<feature type="signal peptide" evidence="2">
    <location>
        <begin position="1"/>
        <end position="26"/>
    </location>
</feature>
<evidence type="ECO:0000256" key="1">
    <source>
        <dbReference type="ARBA" id="ARBA00004442"/>
    </source>
</evidence>
<dbReference type="Gene3D" id="2.40.160.20">
    <property type="match status" value="1"/>
</dbReference>
<evidence type="ECO:0000259" key="3">
    <source>
        <dbReference type="PROSITE" id="PS51781"/>
    </source>
</evidence>
<dbReference type="Pfam" id="PF08239">
    <property type="entry name" value="SH3_3"/>
    <property type="match status" value="1"/>
</dbReference>
<reference evidence="4 5" key="1">
    <citation type="submission" date="2023-10" db="EMBL/GenBank/DDBJ databases">
        <title>Bacteria for the degradation of biodegradable plastic PBAT(Polybutylene adipate terephthalate).</title>
        <authorList>
            <person name="Weon H.-Y."/>
            <person name="Yeon J."/>
        </authorList>
    </citation>
    <scope>NUCLEOTIDE SEQUENCE [LARGE SCALE GENOMIC DNA]</scope>
    <source>
        <strain evidence="4 5">SBD 7-3</strain>
    </source>
</reference>
<dbReference type="SUPFAM" id="SSF56925">
    <property type="entry name" value="OMPA-like"/>
    <property type="match status" value="1"/>
</dbReference>
<evidence type="ECO:0000313" key="4">
    <source>
        <dbReference type="EMBL" id="WOB06585.1"/>
    </source>
</evidence>
<dbReference type="RefSeq" id="WP_316699099.1">
    <property type="nucleotide sequence ID" value="NZ_CP136336.1"/>
</dbReference>
<feature type="domain" description="SH3b" evidence="3">
    <location>
        <begin position="31"/>
        <end position="94"/>
    </location>
</feature>
<comment type="subcellular location">
    <subcellularLocation>
        <location evidence="1">Cell outer membrane</location>
    </subcellularLocation>
</comment>
<dbReference type="PROSITE" id="PS51781">
    <property type="entry name" value="SH3B"/>
    <property type="match status" value="1"/>
</dbReference>
<dbReference type="InterPro" id="IPR011250">
    <property type="entry name" value="OMP/PagP_B-barrel"/>
</dbReference>
<evidence type="ECO:0000256" key="2">
    <source>
        <dbReference type="SAM" id="SignalP"/>
    </source>
</evidence>
<gene>
    <name evidence="4" type="ORF">RXV79_16830</name>
</gene>
<dbReference type="Proteomes" id="UP001303946">
    <property type="component" value="Chromosome"/>
</dbReference>
<protein>
    <submittedName>
        <fullName evidence="4">SH3 domain-containing protein</fullName>
    </submittedName>
</protein>
<dbReference type="EMBL" id="CP136336">
    <property type="protein sequence ID" value="WOB06585.1"/>
    <property type="molecule type" value="Genomic_DNA"/>
</dbReference>
<keyword evidence="5" id="KW-1185">Reference proteome</keyword>
<accession>A0ABZ0CUE9</accession>
<name>A0ABZ0CUE9_9BURK</name>
<organism evidence="4 5">
    <name type="scientific">Piscinibacter gummiphilus</name>
    <dbReference type="NCBI Taxonomy" id="946333"/>
    <lineage>
        <taxon>Bacteria</taxon>
        <taxon>Pseudomonadati</taxon>
        <taxon>Pseudomonadota</taxon>
        <taxon>Betaproteobacteria</taxon>
        <taxon>Burkholderiales</taxon>
        <taxon>Sphaerotilaceae</taxon>
        <taxon>Piscinibacter</taxon>
    </lineage>
</organism>
<dbReference type="Gene3D" id="2.30.30.40">
    <property type="entry name" value="SH3 Domains"/>
    <property type="match status" value="1"/>
</dbReference>
<feature type="chain" id="PRO_5046566733" evidence="2">
    <location>
        <begin position="27"/>
        <end position="252"/>
    </location>
</feature>